<reference evidence="2" key="1">
    <citation type="submission" date="2020-08" db="EMBL/GenBank/DDBJ databases">
        <title>Multicomponent nature underlies the extraordinary mechanical properties of spider dragline silk.</title>
        <authorList>
            <person name="Kono N."/>
            <person name="Nakamura H."/>
            <person name="Mori M."/>
            <person name="Yoshida Y."/>
            <person name="Ohtoshi R."/>
            <person name="Malay A.D."/>
            <person name="Moran D.A.P."/>
            <person name="Tomita M."/>
            <person name="Numata K."/>
            <person name="Arakawa K."/>
        </authorList>
    </citation>
    <scope>NUCLEOTIDE SEQUENCE</scope>
</reference>
<dbReference type="AlphaFoldDB" id="A0A8X7CGZ4"/>
<comment type="caution">
    <text evidence="2">The sequence shown here is derived from an EMBL/GenBank/DDBJ whole genome shotgun (WGS) entry which is preliminary data.</text>
</comment>
<sequence length="87" mass="9675">MQVADTLGSVLPKDLDTQPSTQPHFLLNHQMPPGENQTSKKMRRAGKEGTRTLKKNSFTITELPWSYMFTSKQLPPRPIGEPGLLAG</sequence>
<evidence type="ECO:0000313" key="3">
    <source>
        <dbReference type="Proteomes" id="UP000886998"/>
    </source>
</evidence>
<dbReference type="EMBL" id="BMAV01016039">
    <property type="protein sequence ID" value="GFY66426.1"/>
    <property type="molecule type" value="Genomic_DNA"/>
</dbReference>
<organism evidence="2 3">
    <name type="scientific">Trichonephila inaurata madagascariensis</name>
    <dbReference type="NCBI Taxonomy" id="2747483"/>
    <lineage>
        <taxon>Eukaryota</taxon>
        <taxon>Metazoa</taxon>
        <taxon>Ecdysozoa</taxon>
        <taxon>Arthropoda</taxon>
        <taxon>Chelicerata</taxon>
        <taxon>Arachnida</taxon>
        <taxon>Araneae</taxon>
        <taxon>Araneomorphae</taxon>
        <taxon>Entelegynae</taxon>
        <taxon>Araneoidea</taxon>
        <taxon>Nephilidae</taxon>
        <taxon>Trichonephila</taxon>
        <taxon>Trichonephila inaurata</taxon>
    </lineage>
</organism>
<gene>
    <name evidence="2" type="ORF">TNIN_495291</name>
</gene>
<evidence type="ECO:0000256" key="1">
    <source>
        <dbReference type="SAM" id="MobiDB-lite"/>
    </source>
</evidence>
<name>A0A8X7CGZ4_9ARAC</name>
<dbReference type="Proteomes" id="UP000886998">
    <property type="component" value="Unassembled WGS sequence"/>
</dbReference>
<evidence type="ECO:0000313" key="2">
    <source>
        <dbReference type="EMBL" id="GFY66426.1"/>
    </source>
</evidence>
<proteinExistence type="predicted"/>
<accession>A0A8X7CGZ4</accession>
<dbReference type="OrthoDB" id="10514145at2759"/>
<feature type="region of interest" description="Disordered" evidence="1">
    <location>
        <begin position="1"/>
        <end position="51"/>
    </location>
</feature>
<keyword evidence="3" id="KW-1185">Reference proteome</keyword>
<protein>
    <submittedName>
        <fullName evidence="2">Uncharacterized protein</fullName>
    </submittedName>
</protein>